<dbReference type="InterPro" id="IPR027417">
    <property type="entry name" value="P-loop_NTPase"/>
</dbReference>
<dbReference type="PANTHER" id="PTHR23264:SF19">
    <property type="entry name" value="CYTOSOLIC FE-S CLUSTER ASSEMBLY FACTOR NUBP2"/>
    <property type="match status" value="1"/>
</dbReference>
<evidence type="ECO:0008006" key="7">
    <source>
        <dbReference type="Google" id="ProtNLM"/>
    </source>
</evidence>
<dbReference type="GO" id="GO:0005829">
    <property type="term" value="C:cytosol"/>
    <property type="evidence" value="ECO:0007669"/>
    <property type="project" value="TreeGrafter"/>
</dbReference>
<dbReference type="AlphaFoldDB" id="X0Y5I6"/>
<dbReference type="EMBL" id="BARS01050735">
    <property type="protein sequence ID" value="GAG51025.1"/>
    <property type="molecule type" value="Genomic_DNA"/>
</dbReference>
<evidence type="ECO:0000256" key="3">
    <source>
        <dbReference type="ARBA" id="ARBA00022840"/>
    </source>
</evidence>
<comment type="caution">
    <text evidence="6">The sequence shown here is derived from an EMBL/GenBank/DDBJ whole genome shotgun (WGS) entry which is preliminary data.</text>
</comment>
<evidence type="ECO:0000256" key="4">
    <source>
        <dbReference type="ARBA" id="ARBA00023004"/>
    </source>
</evidence>
<dbReference type="Pfam" id="PF10609">
    <property type="entry name" value="ParA"/>
    <property type="match status" value="1"/>
</dbReference>
<keyword evidence="5" id="KW-0411">Iron-sulfur</keyword>
<keyword evidence="1" id="KW-0479">Metal-binding</keyword>
<dbReference type="GO" id="GO:0051536">
    <property type="term" value="F:iron-sulfur cluster binding"/>
    <property type="evidence" value="ECO:0007669"/>
    <property type="project" value="UniProtKB-KW"/>
</dbReference>
<name>X0Y5I6_9ZZZZ</name>
<keyword evidence="2" id="KW-0547">Nucleotide-binding</keyword>
<protein>
    <recommendedName>
        <fullName evidence="7">ATP-binding protein</fullName>
    </recommendedName>
</protein>
<evidence type="ECO:0000256" key="5">
    <source>
        <dbReference type="ARBA" id="ARBA00023014"/>
    </source>
</evidence>
<dbReference type="CDD" id="cd02037">
    <property type="entry name" value="Mrp_NBP35"/>
    <property type="match status" value="1"/>
</dbReference>
<dbReference type="GO" id="GO:0046872">
    <property type="term" value="F:metal ion binding"/>
    <property type="evidence" value="ECO:0007669"/>
    <property type="project" value="UniProtKB-KW"/>
</dbReference>
<dbReference type="Gene3D" id="3.40.50.300">
    <property type="entry name" value="P-loop containing nucleotide triphosphate hydrolases"/>
    <property type="match status" value="1"/>
</dbReference>
<evidence type="ECO:0000313" key="6">
    <source>
        <dbReference type="EMBL" id="GAG51025.1"/>
    </source>
</evidence>
<dbReference type="PANTHER" id="PTHR23264">
    <property type="entry name" value="NUCLEOTIDE-BINDING PROTEIN NBP35 YEAST -RELATED"/>
    <property type="match status" value="1"/>
</dbReference>
<dbReference type="InterPro" id="IPR033756">
    <property type="entry name" value="YlxH/NBP35"/>
</dbReference>
<feature type="non-terminal residue" evidence="6">
    <location>
        <position position="129"/>
    </location>
</feature>
<proteinExistence type="predicted"/>
<evidence type="ECO:0000256" key="2">
    <source>
        <dbReference type="ARBA" id="ARBA00022741"/>
    </source>
</evidence>
<keyword evidence="3" id="KW-0067">ATP-binding</keyword>
<dbReference type="GO" id="GO:0140663">
    <property type="term" value="F:ATP-dependent FeS chaperone activity"/>
    <property type="evidence" value="ECO:0007669"/>
    <property type="project" value="InterPro"/>
</dbReference>
<organism evidence="6">
    <name type="scientific">marine sediment metagenome</name>
    <dbReference type="NCBI Taxonomy" id="412755"/>
    <lineage>
        <taxon>unclassified sequences</taxon>
        <taxon>metagenomes</taxon>
        <taxon>ecological metagenomes</taxon>
    </lineage>
</organism>
<dbReference type="GO" id="GO:0016226">
    <property type="term" value="P:iron-sulfur cluster assembly"/>
    <property type="evidence" value="ECO:0007669"/>
    <property type="project" value="InterPro"/>
</dbReference>
<dbReference type="InterPro" id="IPR019591">
    <property type="entry name" value="Mrp/NBP35_ATP-bd"/>
</dbReference>
<keyword evidence="4" id="KW-0408">Iron</keyword>
<dbReference type="PROSITE" id="PS01215">
    <property type="entry name" value="MRP"/>
    <property type="match status" value="1"/>
</dbReference>
<dbReference type="SUPFAM" id="SSF52540">
    <property type="entry name" value="P-loop containing nucleoside triphosphate hydrolases"/>
    <property type="match status" value="1"/>
</dbReference>
<reference evidence="6" key="1">
    <citation type="journal article" date="2014" name="Front. Microbiol.">
        <title>High frequency of phylogenetically diverse reductive dehalogenase-homologous genes in deep subseafloor sedimentary metagenomes.</title>
        <authorList>
            <person name="Kawai M."/>
            <person name="Futagami T."/>
            <person name="Toyoda A."/>
            <person name="Takaki Y."/>
            <person name="Nishi S."/>
            <person name="Hori S."/>
            <person name="Arai W."/>
            <person name="Tsubouchi T."/>
            <person name="Morono Y."/>
            <person name="Uchiyama I."/>
            <person name="Ito T."/>
            <person name="Fujiyama A."/>
            <person name="Inagaki F."/>
            <person name="Takami H."/>
        </authorList>
    </citation>
    <scope>NUCLEOTIDE SEQUENCE</scope>
    <source>
        <strain evidence="6">Expedition CK06-06</strain>
    </source>
</reference>
<accession>X0Y5I6</accession>
<dbReference type="InterPro" id="IPR000808">
    <property type="entry name" value="Mrp-like_CS"/>
</dbReference>
<gene>
    <name evidence="6" type="ORF">S01H1_75686</name>
</gene>
<dbReference type="GO" id="GO:0005524">
    <property type="term" value="F:ATP binding"/>
    <property type="evidence" value="ECO:0007669"/>
    <property type="project" value="UniProtKB-KW"/>
</dbReference>
<sequence>MENIKHKIIVLSGKGGVGKSSIAVNLAVWLSMQGKNVGLLDIDIHGPSIPKLLNLEGNSIQAEGEKIKPVLYSNTLKIMSIGFLLQDESNALIWRGPMKHNVIKQFVTDVSWANLDYLIIDCPPGTGDE</sequence>
<evidence type="ECO:0000256" key="1">
    <source>
        <dbReference type="ARBA" id="ARBA00022723"/>
    </source>
</evidence>